<evidence type="ECO:0000313" key="2">
    <source>
        <dbReference type="Proteomes" id="UP001558613"/>
    </source>
</evidence>
<organism evidence="1 2">
    <name type="scientific">Cirrhinus molitorella</name>
    <name type="common">mud carp</name>
    <dbReference type="NCBI Taxonomy" id="172907"/>
    <lineage>
        <taxon>Eukaryota</taxon>
        <taxon>Metazoa</taxon>
        <taxon>Chordata</taxon>
        <taxon>Craniata</taxon>
        <taxon>Vertebrata</taxon>
        <taxon>Euteleostomi</taxon>
        <taxon>Actinopterygii</taxon>
        <taxon>Neopterygii</taxon>
        <taxon>Teleostei</taxon>
        <taxon>Ostariophysi</taxon>
        <taxon>Cypriniformes</taxon>
        <taxon>Cyprinidae</taxon>
        <taxon>Labeoninae</taxon>
        <taxon>Labeonini</taxon>
        <taxon>Cirrhinus</taxon>
    </lineage>
</organism>
<gene>
    <name evidence="1" type="ORF">QQF64_028656</name>
</gene>
<name>A0ABR3N791_9TELE</name>
<protein>
    <submittedName>
        <fullName evidence="1">Uncharacterized protein</fullName>
    </submittedName>
</protein>
<dbReference type="Proteomes" id="UP001558613">
    <property type="component" value="Unassembled WGS sequence"/>
</dbReference>
<proteinExistence type="predicted"/>
<keyword evidence="2" id="KW-1185">Reference proteome</keyword>
<accession>A0ABR3N791</accession>
<reference evidence="1 2" key="1">
    <citation type="submission" date="2023-09" db="EMBL/GenBank/DDBJ databases">
        <authorList>
            <person name="Wang M."/>
        </authorList>
    </citation>
    <scope>NUCLEOTIDE SEQUENCE [LARGE SCALE GENOMIC DNA]</scope>
    <source>
        <strain evidence="1">GT-2023</strain>
        <tissue evidence="1">Liver</tissue>
    </source>
</reference>
<evidence type="ECO:0000313" key="1">
    <source>
        <dbReference type="EMBL" id="KAL1272794.1"/>
    </source>
</evidence>
<dbReference type="EMBL" id="JAYMGO010000006">
    <property type="protein sequence ID" value="KAL1272794.1"/>
    <property type="molecule type" value="Genomic_DNA"/>
</dbReference>
<comment type="caution">
    <text evidence="1">The sequence shown here is derived from an EMBL/GenBank/DDBJ whole genome shotgun (WGS) entry which is preliminary data.</text>
</comment>
<sequence>MKVLKVGELADLSFTLSQAHFLQTVPREGLVSCGTFRSLFVPPGSWVWCRLGQDFGVKPHLTALEQHSLPLWKLHLGVSCSSSHSLFALIRELLLTPVCL</sequence>